<evidence type="ECO:0000313" key="2">
    <source>
        <dbReference type="EMBL" id="TFK51758.1"/>
    </source>
</evidence>
<dbReference type="Proteomes" id="UP000305948">
    <property type="component" value="Unassembled WGS sequence"/>
</dbReference>
<accession>A0A5C3N6Q2</accession>
<keyword evidence="3" id="KW-1185">Reference proteome</keyword>
<dbReference type="AlphaFoldDB" id="A0A5C3N6Q2"/>
<reference evidence="2 3" key="1">
    <citation type="journal article" date="2019" name="Nat. Ecol. Evol.">
        <title>Megaphylogeny resolves global patterns of mushroom evolution.</title>
        <authorList>
            <person name="Varga T."/>
            <person name="Krizsan K."/>
            <person name="Foldi C."/>
            <person name="Dima B."/>
            <person name="Sanchez-Garcia M."/>
            <person name="Sanchez-Ramirez S."/>
            <person name="Szollosi G.J."/>
            <person name="Szarkandi J.G."/>
            <person name="Papp V."/>
            <person name="Albert L."/>
            <person name="Andreopoulos W."/>
            <person name="Angelini C."/>
            <person name="Antonin V."/>
            <person name="Barry K.W."/>
            <person name="Bougher N.L."/>
            <person name="Buchanan P."/>
            <person name="Buyck B."/>
            <person name="Bense V."/>
            <person name="Catcheside P."/>
            <person name="Chovatia M."/>
            <person name="Cooper J."/>
            <person name="Damon W."/>
            <person name="Desjardin D."/>
            <person name="Finy P."/>
            <person name="Geml J."/>
            <person name="Haridas S."/>
            <person name="Hughes K."/>
            <person name="Justo A."/>
            <person name="Karasinski D."/>
            <person name="Kautmanova I."/>
            <person name="Kiss B."/>
            <person name="Kocsube S."/>
            <person name="Kotiranta H."/>
            <person name="LaButti K.M."/>
            <person name="Lechner B.E."/>
            <person name="Liimatainen K."/>
            <person name="Lipzen A."/>
            <person name="Lukacs Z."/>
            <person name="Mihaltcheva S."/>
            <person name="Morgado L.N."/>
            <person name="Niskanen T."/>
            <person name="Noordeloos M.E."/>
            <person name="Ohm R.A."/>
            <person name="Ortiz-Santana B."/>
            <person name="Ovrebo C."/>
            <person name="Racz N."/>
            <person name="Riley R."/>
            <person name="Savchenko A."/>
            <person name="Shiryaev A."/>
            <person name="Soop K."/>
            <person name="Spirin V."/>
            <person name="Szebenyi C."/>
            <person name="Tomsovsky M."/>
            <person name="Tulloss R.E."/>
            <person name="Uehling J."/>
            <person name="Grigoriev I.V."/>
            <person name="Vagvolgyi C."/>
            <person name="Papp T."/>
            <person name="Martin F.M."/>
            <person name="Miettinen O."/>
            <person name="Hibbett D.S."/>
            <person name="Nagy L.G."/>
        </authorList>
    </citation>
    <scope>NUCLEOTIDE SEQUENCE [LARGE SCALE GENOMIC DNA]</scope>
    <source>
        <strain evidence="2 3">OMC1185</strain>
    </source>
</reference>
<feature type="region of interest" description="Disordered" evidence="1">
    <location>
        <begin position="161"/>
        <end position="183"/>
    </location>
</feature>
<dbReference type="EMBL" id="ML213510">
    <property type="protein sequence ID" value="TFK51758.1"/>
    <property type="molecule type" value="Genomic_DNA"/>
</dbReference>
<protein>
    <submittedName>
        <fullName evidence="2">Uncharacterized protein</fullName>
    </submittedName>
</protein>
<name>A0A5C3N6Q2_9AGAM</name>
<evidence type="ECO:0000313" key="3">
    <source>
        <dbReference type="Proteomes" id="UP000305948"/>
    </source>
</evidence>
<dbReference type="OrthoDB" id="3331233at2759"/>
<organism evidence="2 3">
    <name type="scientific">Heliocybe sulcata</name>
    <dbReference type="NCBI Taxonomy" id="5364"/>
    <lineage>
        <taxon>Eukaryota</taxon>
        <taxon>Fungi</taxon>
        <taxon>Dikarya</taxon>
        <taxon>Basidiomycota</taxon>
        <taxon>Agaricomycotina</taxon>
        <taxon>Agaricomycetes</taxon>
        <taxon>Gloeophyllales</taxon>
        <taxon>Gloeophyllaceae</taxon>
        <taxon>Heliocybe</taxon>
    </lineage>
</organism>
<gene>
    <name evidence="2" type="ORF">OE88DRAFT_1465193</name>
</gene>
<feature type="compositionally biased region" description="Low complexity" evidence="1">
    <location>
        <begin position="169"/>
        <end position="182"/>
    </location>
</feature>
<proteinExistence type="predicted"/>
<sequence length="212" mass="23598">MYKSERIAGAGSLRPPLASIKQVSSIMNSNCVKTASVLYALRAIPPPGPPSWSGSSSRPPVYWQLLRQPPTGAASRLGLWSTAKTSLCSPSDAERSLTEKATDEGGILGLADVRKLRLSAPSRCCHCLLRVPPQKASWLRLPRSPLFFPWTLRRKGEWTEASRNETHPSTRTTMTTCDSSSRSRSRRVNRWRLVLVPWARTVRKVFQMALSL</sequence>
<evidence type="ECO:0000256" key="1">
    <source>
        <dbReference type="SAM" id="MobiDB-lite"/>
    </source>
</evidence>